<feature type="domain" description="CSD" evidence="4">
    <location>
        <begin position="1"/>
        <end position="66"/>
    </location>
</feature>
<dbReference type="InterPro" id="IPR002059">
    <property type="entry name" value="CSP_DNA-bd"/>
</dbReference>
<evidence type="ECO:0000313" key="6">
    <source>
        <dbReference type="Proteomes" id="UP000552883"/>
    </source>
</evidence>
<dbReference type="GO" id="GO:0003676">
    <property type="term" value="F:nucleic acid binding"/>
    <property type="evidence" value="ECO:0007669"/>
    <property type="project" value="InterPro"/>
</dbReference>
<dbReference type="CDD" id="cd04458">
    <property type="entry name" value="CSP_CDS"/>
    <property type="match status" value="1"/>
</dbReference>
<evidence type="ECO:0000313" key="5">
    <source>
        <dbReference type="EMBL" id="MBB5617661.1"/>
    </source>
</evidence>
<dbReference type="Proteomes" id="UP000552883">
    <property type="component" value="Unassembled WGS sequence"/>
</dbReference>
<dbReference type="FunFam" id="2.40.50.140:FF:000006">
    <property type="entry name" value="Cold shock protein CspC"/>
    <property type="match status" value="1"/>
</dbReference>
<dbReference type="InterPro" id="IPR012340">
    <property type="entry name" value="NA-bd_OB-fold"/>
</dbReference>
<dbReference type="PIRSF" id="PIRSF002599">
    <property type="entry name" value="Cold_shock_A"/>
    <property type="match status" value="1"/>
</dbReference>
<dbReference type="AlphaFoldDB" id="A0A840X616"/>
<evidence type="ECO:0000256" key="1">
    <source>
        <dbReference type="ARBA" id="ARBA00004496"/>
    </source>
</evidence>
<proteinExistence type="predicted"/>
<dbReference type="InterPro" id="IPR050181">
    <property type="entry name" value="Cold_shock_domain"/>
</dbReference>
<dbReference type="PANTHER" id="PTHR11544">
    <property type="entry name" value="COLD SHOCK DOMAIN CONTAINING PROTEINS"/>
    <property type="match status" value="1"/>
</dbReference>
<gene>
    <name evidence="5" type="ORF">BJ959_001157</name>
</gene>
<dbReference type="RefSeq" id="WP_153982958.1">
    <property type="nucleotide sequence ID" value="NZ_BAAANZ010000015.1"/>
</dbReference>
<dbReference type="SUPFAM" id="SSF50249">
    <property type="entry name" value="Nucleic acid-binding proteins"/>
    <property type="match status" value="1"/>
</dbReference>
<evidence type="ECO:0000256" key="2">
    <source>
        <dbReference type="ARBA" id="ARBA00022490"/>
    </source>
</evidence>
<name>A0A840X616_9MICO</name>
<dbReference type="PROSITE" id="PS00352">
    <property type="entry name" value="CSD_1"/>
    <property type="match status" value="1"/>
</dbReference>
<dbReference type="InterPro" id="IPR019844">
    <property type="entry name" value="CSD_CS"/>
</dbReference>
<dbReference type="EMBL" id="JACHBS010000001">
    <property type="protein sequence ID" value="MBB5617661.1"/>
    <property type="molecule type" value="Genomic_DNA"/>
</dbReference>
<accession>A0A840X616</accession>
<keyword evidence="2" id="KW-0963">Cytoplasm</keyword>
<comment type="subcellular location">
    <subcellularLocation>
        <location evidence="1 3">Cytoplasm</location>
    </subcellularLocation>
</comment>
<evidence type="ECO:0000259" key="4">
    <source>
        <dbReference type="PROSITE" id="PS51857"/>
    </source>
</evidence>
<dbReference type="PROSITE" id="PS51857">
    <property type="entry name" value="CSD_2"/>
    <property type="match status" value="1"/>
</dbReference>
<sequence>MPQGTVKWFNAEKGFGFITRADGEGDVFVHYSGIDMPGYKVLEEGQTVTFEIGTGSKGPQAEGVQVA</sequence>
<dbReference type="Gene3D" id="2.40.50.140">
    <property type="entry name" value="Nucleic acid-binding proteins"/>
    <property type="match status" value="1"/>
</dbReference>
<dbReference type="GO" id="GO:0005737">
    <property type="term" value="C:cytoplasm"/>
    <property type="evidence" value="ECO:0007669"/>
    <property type="project" value="UniProtKB-SubCell"/>
</dbReference>
<organism evidence="5 6">
    <name type="scientific">Microcella frigidaquae</name>
    <dbReference type="NCBI Taxonomy" id="424758"/>
    <lineage>
        <taxon>Bacteria</taxon>
        <taxon>Bacillati</taxon>
        <taxon>Actinomycetota</taxon>
        <taxon>Actinomycetes</taxon>
        <taxon>Micrococcales</taxon>
        <taxon>Microbacteriaceae</taxon>
        <taxon>Microcella</taxon>
    </lineage>
</organism>
<dbReference type="Pfam" id="PF00313">
    <property type="entry name" value="CSD"/>
    <property type="match status" value="1"/>
</dbReference>
<dbReference type="PRINTS" id="PR00050">
    <property type="entry name" value="COLDSHOCK"/>
</dbReference>
<reference evidence="5 6" key="1">
    <citation type="submission" date="2020-08" db="EMBL/GenBank/DDBJ databases">
        <title>Sequencing the genomes of 1000 actinobacteria strains.</title>
        <authorList>
            <person name="Klenk H.-P."/>
        </authorList>
    </citation>
    <scope>NUCLEOTIDE SEQUENCE [LARGE SCALE GENOMIC DNA]</scope>
    <source>
        <strain evidence="5 6">DSM 23889</strain>
    </source>
</reference>
<evidence type="ECO:0000256" key="3">
    <source>
        <dbReference type="RuleBase" id="RU000408"/>
    </source>
</evidence>
<comment type="caution">
    <text evidence="5">The sequence shown here is derived from an EMBL/GenBank/DDBJ whole genome shotgun (WGS) entry which is preliminary data.</text>
</comment>
<dbReference type="InterPro" id="IPR011129">
    <property type="entry name" value="CSD"/>
</dbReference>
<keyword evidence="6" id="KW-1185">Reference proteome</keyword>
<dbReference type="OrthoDB" id="7477356at2"/>
<dbReference type="InterPro" id="IPR012156">
    <property type="entry name" value="Cold_shock_CspA"/>
</dbReference>
<protein>
    <submittedName>
        <fullName evidence="5">CspA family cold shock protein</fullName>
    </submittedName>
</protein>
<dbReference type="SMART" id="SM00357">
    <property type="entry name" value="CSP"/>
    <property type="match status" value="1"/>
</dbReference>